<organism evidence="2 3">
    <name type="scientific">Erythrobacter fulvus</name>
    <dbReference type="NCBI Taxonomy" id="2987523"/>
    <lineage>
        <taxon>Bacteria</taxon>
        <taxon>Pseudomonadati</taxon>
        <taxon>Pseudomonadota</taxon>
        <taxon>Alphaproteobacteria</taxon>
        <taxon>Sphingomonadales</taxon>
        <taxon>Erythrobacteraceae</taxon>
        <taxon>Erythrobacter/Porphyrobacter group</taxon>
        <taxon>Erythrobacter</taxon>
    </lineage>
</organism>
<feature type="transmembrane region" description="Helical" evidence="1">
    <location>
        <begin position="143"/>
        <end position="163"/>
    </location>
</feature>
<keyword evidence="3" id="KW-1185">Reference proteome</keyword>
<keyword evidence="1" id="KW-0472">Membrane</keyword>
<evidence type="ECO:0000256" key="1">
    <source>
        <dbReference type="SAM" id="Phobius"/>
    </source>
</evidence>
<evidence type="ECO:0000313" key="3">
    <source>
        <dbReference type="Proteomes" id="UP001216558"/>
    </source>
</evidence>
<feature type="transmembrane region" description="Helical" evidence="1">
    <location>
        <begin position="209"/>
        <end position="229"/>
    </location>
</feature>
<name>A0ABT5JML0_9SPHN</name>
<feature type="transmembrane region" description="Helical" evidence="1">
    <location>
        <begin position="6"/>
        <end position="26"/>
    </location>
</feature>
<evidence type="ECO:0000313" key="2">
    <source>
        <dbReference type="EMBL" id="MDC8753844.1"/>
    </source>
</evidence>
<dbReference type="Proteomes" id="UP001216558">
    <property type="component" value="Unassembled WGS sequence"/>
</dbReference>
<gene>
    <name evidence="2" type="ORF">OIK40_04215</name>
</gene>
<reference evidence="2 3" key="1">
    <citation type="submission" date="2022-10" db="EMBL/GenBank/DDBJ databases">
        <title>Erythrobacter sp. sf7 Genome sequencing.</title>
        <authorList>
            <person name="Park S."/>
        </authorList>
    </citation>
    <scope>NUCLEOTIDE SEQUENCE [LARGE SCALE GENOMIC DNA]</scope>
    <source>
        <strain evidence="3">sf7</strain>
    </source>
</reference>
<keyword evidence="1" id="KW-0812">Transmembrane</keyword>
<feature type="transmembrane region" description="Helical" evidence="1">
    <location>
        <begin position="78"/>
        <end position="99"/>
    </location>
</feature>
<feature type="transmembrane region" description="Helical" evidence="1">
    <location>
        <begin position="47"/>
        <end position="72"/>
    </location>
</feature>
<protein>
    <submittedName>
        <fullName evidence="2">Uncharacterized protein</fullName>
    </submittedName>
</protein>
<sequence length="283" mass="30393">MPEDLRELVGFGGASLFATILAKALIERLWFHRTDGVLARDAQRARDGIAFLGTLMLAGVAMGLGAFALLGLVDPSGIVLGVLSGLPAGLLFPFVREYVRKWWRRFGPRSLRSLGRFRLSLIKAATLSVVVGILGLLMPSKHYLDAIVIGVFGLSVILLTGSVNARVVRYMTLVGHSGASLLRHWLTIQIALLWPAALVLLVAQAYLPATVAMLIAAILPVVTALRIFAYRALSQLIADWTVAIVILAAVYAGFTVPPLGPLVMVGAIVWLARRGTGARWLLA</sequence>
<comment type="caution">
    <text evidence="2">The sequence shown here is derived from an EMBL/GenBank/DDBJ whole genome shotgun (WGS) entry which is preliminary data.</text>
</comment>
<feature type="transmembrane region" description="Helical" evidence="1">
    <location>
        <begin position="184"/>
        <end position="203"/>
    </location>
</feature>
<dbReference type="EMBL" id="JAQQXQ010000002">
    <property type="protein sequence ID" value="MDC8753844.1"/>
    <property type="molecule type" value="Genomic_DNA"/>
</dbReference>
<feature type="transmembrane region" description="Helical" evidence="1">
    <location>
        <begin position="120"/>
        <end position="137"/>
    </location>
</feature>
<feature type="transmembrane region" description="Helical" evidence="1">
    <location>
        <begin position="236"/>
        <end position="256"/>
    </location>
</feature>
<accession>A0ABT5JML0</accession>
<keyword evidence="1" id="KW-1133">Transmembrane helix</keyword>
<proteinExistence type="predicted"/>